<dbReference type="InterPro" id="IPR023186">
    <property type="entry name" value="IUNH"/>
</dbReference>
<proteinExistence type="predicted"/>
<feature type="compositionally biased region" description="Polar residues" evidence="3">
    <location>
        <begin position="34"/>
        <end position="43"/>
    </location>
</feature>
<dbReference type="GO" id="GO:0045437">
    <property type="term" value="F:uridine nucleosidase activity"/>
    <property type="evidence" value="ECO:0007669"/>
    <property type="project" value="UniProtKB-ARBA"/>
</dbReference>
<evidence type="ECO:0000256" key="3">
    <source>
        <dbReference type="SAM" id="MobiDB-lite"/>
    </source>
</evidence>
<dbReference type="AlphaFoldDB" id="A0A447JL87"/>
<dbReference type="Pfam" id="PF01156">
    <property type="entry name" value="IU_nuc_hydro"/>
    <property type="match status" value="1"/>
</dbReference>
<sequence length="79" mass="8246">MALPIIIDCDPGHDDAIALVLALASPELEVKAITSSAGNQTPEKTPAQRAADADTAQTPGYSGGGRRGETSHARTDYRR</sequence>
<dbReference type="InterPro" id="IPR036452">
    <property type="entry name" value="Ribo_hydro-like"/>
</dbReference>
<keyword evidence="1 5" id="KW-0378">Hydrolase</keyword>
<dbReference type="PANTHER" id="PTHR12304">
    <property type="entry name" value="INOSINE-URIDINE PREFERRING NUCLEOSIDE HYDROLASE"/>
    <property type="match status" value="1"/>
</dbReference>
<dbReference type="PANTHER" id="PTHR12304:SF4">
    <property type="entry name" value="URIDINE NUCLEOSIDASE"/>
    <property type="match status" value="1"/>
</dbReference>
<feature type="region of interest" description="Disordered" evidence="3">
    <location>
        <begin position="34"/>
        <end position="79"/>
    </location>
</feature>
<dbReference type="EMBL" id="LR133909">
    <property type="protein sequence ID" value="VDY44278.1"/>
    <property type="molecule type" value="Genomic_DNA"/>
</dbReference>
<organism evidence="5 6">
    <name type="scientific">Salmonella enterica subsp. enterica serovar Daytona</name>
    <dbReference type="NCBI Taxonomy" id="1962639"/>
    <lineage>
        <taxon>Bacteria</taxon>
        <taxon>Pseudomonadati</taxon>
        <taxon>Pseudomonadota</taxon>
        <taxon>Gammaproteobacteria</taxon>
        <taxon>Enterobacterales</taxon>
        <taxon>Enterobacteriaceae</taxon>
        <taxon>Salmonella</taxon>
    </lineage>
</organism>
<dbReference type="Gene3D" id="3.90.245.10">
    <property type="entry name" value="Ribonucleoside hydrolase-like"/>
    <property type="match status" value="1"/>
</dbReference>
<evidence type="ECO:0000256" key="2">
    <source>
        <dbReference type="ARBA" id="ARBA00023295"/>
    </source>
</evidence>
<protein>
    <submittedName>
        <fullName evidence="5">Nucleoside hydrolase</fullName>
        <ecNumber evidence="5">3.2.-.-</ecNumber>
    </submittedName>
</protein>
<evidence type="ECO:0000259" key="4">
    <source>
        <dbReference type="Pfam" id="PF01156"/>
    </source>
</evidence>
<dbReference type="SUPFAM" id="SSF53590">
    <property type="entry name" value="Nucleoside hydrolase"/>
    <property type="match status" value="1"/>
</dbReference>
<accession>A0A447JL87</accession>
<dbReference type="Proteomes" id="UP000281393">
    <property type="component" value="Chromosome"/>
</dbReference>
<dbReference type="InterPro" id="IPR001910">
    <property type="entry name" value="Inosine/uridine_hydrolase_dom"/>
</dbReference>
<dbReference type="EC" id="3.2.-.-" evidence="5"/>
<dbReference type="GO" id="GO:0005829">
    <property type="term" value="C:cytosol"/>
    <property type="evidence" value="ECO:0007669"/>
    <property type="project" value="TreeGrafter"/>
</dbReference>
<feature type="compositionally biased region" description="Basic and acidic residues" evidence="3">
    <location>
        <begin position="66"/>
        <end position="79"/>
    </location>
</feature>
<evidence type="ECO:0000313" key="5">
    <source>
        <dbReference type="EMBL" id="VDY44278.1"/>
    </source>
</evidence>
<gene>
    <name evidence="5" type="primary">ybeK_1</name>
    <name evidence="5" type="ORF">NCTC7102_04206</name>
</gene>
<feature type="domain" description="Inosine/uridine-preferring nucleoside hydrolase" evidence="4">
    <location>
        <begin position="5"/>
        <end position="46"/>
    </location>
</feature>
<dbReference type="PROSITE" id="PS01247">
    <property type="entry name" value="IUNH"/>
    <property type="match status" value="1"/>
</dbReference>
<dbReference type="GO" id="GO:0006152">
    <property type="term" value="P:purine nucleoside catabolic process"/>
    <property type="evidence" value="ECO:0007669"/>
    <property type="project" value="TreeGrafter"/>
</dbReference>
<feature type="compositionally biased region" description="Low complexity" evidence="3">
    <location>
        <begin position="47"/>
        <end position="59"/>
    </location>
</feature>
<evidence type="ECO:0000313" key="6">
    <source>
        <dbReference type="Proteomes" id="UP000281393"/>
    </source>
</evidence>
<evidence type="ECO:0000256" key="1">
    <source>
        <dbReference type="ARBA" id="ARBA00022801"/>
    </source>
</evidence>
<name>A0A447JL87_SALET</name>
<keyword evidence="2 5" id="KW-0326">Glycosidase</keyword>
<dbReference type="InterPro" id="IPR015910">
    <property type="entry name" value="I/U_nuclsd_hydro_CS"/>
</dbReference>
<reference evidence="5 6" key="1">
    <citation type="submission" date="2018-12" db="EMBL/GenBank/DDBJ databases">
        <authorList>
            <consortium name="Pathogen Informatics"/>
        </authorList>
    </citation>
    <scope>NUCLEOTIDE SEQUENCE [LARGE SCALE GENOMIC DNA]</scope>
    <source>
        <strain evidence="5 6">NCTC7102</strain>
    </source>
</reference>
<dbReference type="GO" id="GO:0008477">
    <property type="term" value="F:purine nucleosidase activity"/>
    <property type="evidence" value="ECO:0007669"/>
    <property type="project" value="TreeGrafter"/>
</dbReference>